<accession>A0A9N8WL27</accession>
<dbReference type="EMBL" id="CAJVPS010000483">
    <property type="protein sequence ID" value="CAG8489112.1"/>
    <property type="molecule type" value="Genomic_DNA"/>
</dbReference>
<dbReference type="OrthoDB" id="2326117at2759"/>
<dbReference type="Proteomes" id="UP000789508">
    <property type="component" value="Unassembled WGS sequence"/>
</dbReference>
<gene>
    <name evidence="2" type="ORF">ALEPTO_LOCUS2886</name>
</gene>
<protein>
    <submittedName>
        <fullName evidence="2">2577_t:CDS:1</fullName>
    </submittedName>
</protein>
<evidence type="ECO:0000313" key="3">
    <source>
        <dbReference type="Proteomes" id="UP000789508"/>
    </source>
</evidence>
<evidence type="ECO:0000313" key="2">
    <source>
        <dbReference type="EMBL" id="CAG8489112.1"/>
    </source>
</evidence>
<keyword evidence="3" id="KW-1185">Reference proteome</keyword>
<proteinExistence type="predicted"/>
<feature type="region of interest" description="Disordered" evidence="1">
    <location>
        <begin position="104"/>
        <end position="182"/>
    </location>
</feature>
<dbReference type="AlphaFoldDB" id="A0A9N8WL27"/>
<reference evidence="2" key="1">
    <citation type="submission" date="2021-06" db="EMBL/GenBank/DDBJ databases">
        <authorList>
            <person name="Kallberg Y."/>
            <person name="Tangrot J."/>
            <person name="Rosling A."/>
        </authorList>
    </citation>
    <scope>NUCLEOTIDE SEQUENCE</scope>
    <source>
        <strain evidence="2">FL130A</strain>
    </source>
</reference>
<sequence length="451" mass="51279">MEAQNIINVITGKYNEIEQVLQTYHNNFGRALSVISPEIIESTEEAEQSDSSQRSFSAVGILNLGADIQKQLKPRKMDEKADKRVHKTFRESKTGEPNIRSIWRRGEDSRTTPLSANSNNNHMGRNSPPLDNLHNENGVLQGNGASTPEGISFQDDDCVGGQNNNDEYEKFASPNGSQCNGINERREDRKIYVRGVSPYVTKDQQVSSTVEGESYTNITMVPFECCPNQERIRSLQISLGQLRRIGVLAGNAWTKEEPKTPCRVVVPNVQYTEARIPETMSHVPKGEEQDEPREGRNSEKFPLMIVEMIAYKSDRKRVANSLNCKLQGGDLPSCICYMEHVKEYYGFDHIIIIGELHAGILFLDCYGRVFIWESMCYVLWMLGDYWNEATKTGGQSKWGLETDWTVVKFEFMNYPPNELTFNDPATKMIGNHPVAKKKKNLKKKNSKKKQY</sequence>
<organism evidence="2 3">
    <name type="scientific">Ambispora leptoticha</name>
    <dbReference type="NCBI Taxonomy" id="144679"/>
    <lineage>
        <taxon>Eukaryota</taxon>
        <taxon>Fungi</taxon>
        <taxon>Fungi incertae sedis</taxon>
        <taxon>Mucoromycota</taxon>
        <taxon>Glomeromycotina</taxon>
        <taxon>Glomeromycetes</taxon>
        <taxon>Archaeosporales</taxon>
        <taxon>Ambisporaceae</taxon>
        <taxon>Ambispora</taxon>
    </lineage>
</organism>
<feature type="compositionally biased region" description="Polar residues" evidence="1">
    <location>
        <begin position="111"/>
        <end position="124"/>
    </location>
</feature>
<name>A0A9N8WL27_9GLOM</name>
<comment type="caution">
    <text evidence="2">The sequence shown here is derived from an EMBL/GenBank/DDBJ whole genome shotgun (WGS) entry which is preliminary data.</text>
</comment>
<evidence type="ECO:0000256" key="1">
    <source>
        <dbReference type="SAM" id="MobiDB-lite"/>
    </source>
</evidence>